<evidence type="ECO:0000259" key="5">
    <source>
        <dbReference type="PROSITE" id="PS50968"/>
    </source>
</evidence>
<evidence type="ECO:0000256" key="3">
    <source>
        <dbReference type="HAMAP-Rule" id="MF_00272"/>
    </source>
</evidence>
<proteinExistence type="inferred from homology"/>
<dbReference type="STRING" id="1254432.SCE1572_12315"/>
<dbReference type="InterPro" id="IPR033753">
    <property type="entry name" value="GCV_H/Fam206"/>
</dbReference>
<dbReference type="HAMAP" id="MF_00272">
    <property type="entry name" value="GcvH"/>
    <property type="match status" value="1"/>
</dbReference>
<comment type="subunit">
    <text evidence="3">The glycine cleavage system is composed of four proteins: P, T, L and H.</text>
</comment>
<dbReference type="Pfam" id="PF01597">
    <property type="entry name" value="GCV_H"/>
    <property type="match status" value="1"/>
</dbReference>
<dbReference type="GO" id="GO:0005960">
    <property type="term" value="C:glycine cleavage complex"/>
    <property type="evidence" value="ECO:0007669"/>
    <property type="project" value="InterPro"/>
</dbReference>
<dbReference type="NCBIfam" id="NF002270">
    <property type="entry name" value="PRK01202.1"/>
    <property type="match status" value="1"/>
</dbReference>
<dbReference type="InterPro" id="IPR017453">
    <property type="entry name" value="GCV_H_sub"/>
</dbReference>
<evidence type="ECO:0000313" key="7">
    <source>
        <dbReference type="Proteomes" id="UP000014803"/>
    </source>
</evidence>
<reference evidence="6 7" key="1">
    <citation type="journal article" date="2013" name="Sci. Rep.">
        <title>Extraordinary expansion of a Sorangium cellulosum genome from an alkaline milieu.</title>
        <authorList>
            <person name="Han K."/>
            <person name="Li Z.F."/>
            <person name="Peng R."/>
            <person name="Zhu L.P."/>
            <person name="Zhou T."/>
            <person name="Wang L.G."/>
            <person name="Li S.G."/>
            <person name="Zhang X.B."/>
            <person name="Hu W."/>
            <person name="Wu Z.H."/>
            <person name="Qin N."/>
            <person name="Li Y.Z."/>
        </authorList>
    </citation>
    <scope>NUCLEOTIDE SEQUENCE [LARGE SCALE GENOMIC DNA]</scope>
    <source>
        <strain evidence="6 7">So0157-2</strain>
    </source>
</reference>
<evidence type="ECO:0000256" key="1">
    <source>
        <dbReference type="ARBA" id="ARBA00009249"/>
    </source>
</evidence>
<keyword evidence="2 3" id="KW-0450">Lipoyl</keyword>
<accession>S4XI60</accession>
<dbReference type="PATRIC" id="fig|1254432.3.peg.2758"/>
<dbReference type="RefSeq" id="WP_020734435.1">
    <property type="nucleotide sequence ID" value="NC_021658.1"/>
</dbReference>
<dbReference type="EMBL" id="CP003969">
    <property type="protein sequence ID" value="AGP32244.1"/>
    <property type="molecule type" value="Genomic_DNA"/>
</dbReference>
<dbReference type="eggNOG" id="COG0509">
    <property type="taxonomic scope" value="Bacteria"/>
</dbReference>
<dbReference type="AlphaFoldDB" id="S4XI60"/>
<dbReference type="PANTHER" id="PTHR11715:SF3">
    <property type="entry name" value="GLYCINE CLEAVAGE SYSTEM H PROTEIN-RELATED"/>
    <property type="match status" value="1"/>
</dbReference>
<dbReference type="OrthoDB" id="9796712at2"/>
<feature type="domain" description="Lipoyl-binding" evidence="5">
    <location>
        <begin position="25"/>
        <end position="108"/>
    </location>
</feature>
<dbReference type="Gene3D" id="2.40.50.100">
    <property type="match status" value="1"/>
</dbReference>
<comment type="cofactor">
    <cofactor evidence="3">
        <name>(R)-lipoate</name>
        <dbReference type="ChEBI" id="CHEBI:83088"/>
    </cofactor>
    <text evidence="3">Binds 1 lipoyl cofactor covalently.</text>
</comment>
<dbReference type="CDD" id="cd06848">
    <property type="entry name" value="GCS_H"/>
    <property type="match status" value="1"/>
</dbReference>
<name>S4XI60_SORCE</name>
<sequence>MASDDVRTDRRYTKDHEWAKQENDHVVVGITAFAVDQLGDITLVNLDVKPGDTITAGKAFGTIESVKTLSDLFAPLSGKVVRVNGELESRPELVNDDCYGKAWMIEVAPSDQGELGALMDPVAYAELLKTAAH</sequence>
<feature type="modified residue" description="N6-lipoyllysine" evidence="3 4">
    <location>
        <position position="67"/>
    </location>
</feature>
<dbReference type="PANTHER" id="PTHR11715">
    <property type="entry name" value="GLYCINE CLEAVAGE SYSTEM H PROTEIN"/>
    <property type="match status" value="1"/>
</dbReference>
<dbReference type="NCBIfam" id="TIGR00527">
    <property type="entry name" value="gcvH"/>
    <property type="match status" value="1"/>
</dbReference>
<dbReference type="GO" id="GO:0009249">
    <property type="term" value="P:protein lipoylation"/>
    <property type="evidence" value="ECO:0007669"/>
    <property type="project" value="TreeGrafter"/>
</dbReference>
<organism evidence="6 7">
    <name type="scientific">Sorangium cellulosum So0157-2</name>
    <dbReference type="NCBI Taxonomy" id="1254432"/>
    <lineage>
        <taxon>Bacteria</taxon>
        <taxon>Pseudomonadati</taxon>
        <taxon>Myxococcota</taxon>
        <taxon>Polyangia</taxon>
        <taxon>Polyangiales</taxon>
        <taxon>Polyangiaceae</taxon>
        <taxon>Sorangium</taxon>
    </lineage>
</organism>
<comment type="similarity">
    <text evidence="1 3">Belongs to the GcvH family.</text>
</comment>
<dbReference type="InterPro" id="IPR000089">
    <property type="entry name" value="Biotin_lipoyl"/>
</dbReference>
<gene>
    <name evidence="3" type="primary">gcvH</name>
    <name evidence="6" type="ORF">SCE1572_12315</name>
</gene>
<evidence type="ECO:0000313" key="6">
    <source>
        <dbReference type="EMBL" id="AGP32244.1"/>
    </source>
</evidence>
<dbReference type="InterPro" id="IPR011053">
    <property type="entry name" value="Single_hybrid_motif"/>
</dbReference>
<protein>
    <recommendedName>
        <fullName evidence="3">Glycine cleavage system H protein</fullName>
    </recommendedName>
</protein>
<dbReference type="HOGENOM" id="CLU_097408_2_0_7"/>
<dbReference type="KEGG" id="scu:SCE1572_12315"/>
<dbReference type="Proteomes" id="UP000014803">
    <property type="component" value="Chromosome"/>
</dbReference>
<evidence type="ECO:0000256" key="2">
    <source>
        <dbReference type="ARBA" id="ARBA00022823"/>
    </source>
</evidence>
<dbReference type="InterPro" id="IPR002930">
    <property type="entry name" value="GCV_H"/>
</dbReference>
<dbReference type="GO" id="GO:0019464">
    <property type="term" value="P:glycine decarboxylation via glycine cleavage system"/>
    <property type="evidence" value="ECO:0007669"/>
    <property type="project" value="UniProtKB-UniRule"/>
</dbReference>
<comment type="function">
    <text evidence="3">The glycine cleavage system catalyzes the degradation of glycine. The H protein shuttles the methylamine group of glycine from the P protein to the T protein.</text>
</comment>
<dbReference type="PROSITE" id="PS50968">
    <property type="entry name" value="BIOTINYL_LIPOYL"/>
    <property type="match status" value="1"/>
</dbReference>
<dbReference type="GO" id="GO:0005829">
    <property type="term" value="C:cytosol"/>
    <property type="evidence" value="ECO:0007669"/>
    <property type="project" value="TreeGrafter"/>
</dbReference>
<dbReference type="SUPFAM" id="SSF51230">
    <property type="entry name" value="Single hybrid motif"/>
    <property type="match status" value="1"/>
</dbReference>
<evidence type="ECO:0000256" key="4">
    <source>
        <dbReference type="PIRSR" id="PIRSR617453-50"/>
    </source>
</evidence>